<dbReference type="PANTHER" id="PTHR48043:SF159">
    <property type="entry name" value="EG:EG0003.4 PROTEIN-RELATED"/>
    <property type="match status" value="1"/>
</dbReference>
<dbReference type="Gene3D" id="3.40.50.2000">
    <property type="entry name" value="Glycogen Phosphorylase B"/>
    <property type="match status" value="2"/>
</dbReference>
<dbReference type="PANTHER" id="PTHR48043">
    <property type="entry name" value="EG:EG0003.4 PROTEIN-RELATED"/>
    <property type="match status" value="1"/>
</dbReference>
<sequence length="511" mass="58226">MALFFIFGIYASFGVCVESYKILGICAPPAYSHFTLGFRLMKELADRGHEVSFVSSHPQDTPIKNLRDISVKEIAEPVSKFMGSFTDFGKLSYIHQLEFINKFGKAQTEIILQHKNIQSLMKSDEEFDLVILYHWVNDALAIFAHKFKCPLVILAAWPSSIVDNHISGNPSPSSFVTHMRAEYDSNMNFWERIDNTFKQIVGELMVHFRMIPTQNEVLKKAFPNAPELSTIIYNTSLILTPFHLSLGDPIPLQQNIKEIGGYHVTPPKPLPKNVQDFMDSSTEGVVVFSMGSNLKSDIFETDKIKTILSAFSKIKQKVLWKFEGDLPDKPPNVKILSWLPQSDVLAHSNTVAFISHGGLLGTTEAVYHGVPILGLPVFWDQVKNIAVAVRKGYALKVDFSNLDEHSFSSALQEILDNPKYRNTAKERSTIMHDQPMKQLDKAMFWIEYVIRHKGATHLRSSALNLRWYQLYLLDIIIFVVFLISIFLTSFYLLITCVFRKNYFISSDKKNK</sequence>
<dbReference type="Proteomes" id="UP001153636">
    <property type="component" value="Chromosome 2"/>
</dbReference>
<dbReference type="OrthoDB" id="5835829at2759"/>
<accession>A0A9P0CLK2</accession>
<feature type="chain" id="PRO_5040545517" description="UDP-glucuronosyltransferase" evidence="5">
    <location>
        <begin position="20"/>
        <end position="511"/>
    </location>
</feature>
<comment type="subcellular location">
    <subcellularLocation>
        <location evidence="5">Membrane</location>
        <topology evidence="5">Single-pass membrane protein</topology>
    </subcellularLocation>
</comment>
<keyword evidence="3 4" id="KW-0808">Transferase</keyword>
<dbReference type="Pfam" id="PF00201">
    <property type="entry name" value="UDPGT"/>
    <property type="match status" value="1"/>
</dbReference>
<name>A0A9P0CLK2_9CUCU</name>
<feature type="signal peptide" evidence="5">
    <location>
        <begin position="1"/>
        <end position="19"/>
    </location>
</feature>
<dbReference type="InterPro" id="IPR050271">
    <property type="entry name" value="UDP-glycosyltransferase"/>
</dbReference>
<evidence type="ECO:0000256" key="3">
    <source>
        <dbReference type="ARBA" id="ARBA00022679"/>
    </source>
</evidence>
<keyword evidence="5" id="KW-0472">Membrane</keyword>
<comment type="similarity">
    <text evidence="1 4">Belongs to the UDP-glycosyltransferase family.</text>
</comment>
<evidence type="ECO:0000313" key="7">
    <source>
        <dbReference type="Proteomes" id="UP001153636"/>
    </source>
</evidence>
<evidence type="ECO:0000313" key="6">
    <source>
        <dbReference type="EMBL" id="CAH1105627.1"/>
    </source>
</evidence>
<keyword evidence="7" id="KW-1185">Reference proteome</keyword>
<dbReference type="EC" id="2.4.1.17" evidence="5"/>
<dbReference type="GO" id="GO:0016020">
    <property type="term" value="C:membrane"/>
    <property type="evidence" value="ECO:0007669"/>
    <property type="project" value="UniProtKB-SubCell"/>
</dbReference>
<evidence type="ECO:0000256" key="2">
    <source>
        <dbReference type="ARBA" id="ARBA00022676"/>
    </source>
</evidence>
<keyword evidence="5" id="KW-0732">Signal</keyword>
<dbReference type="CDD" id="cd03784">
    <property type="entry name" value="GT1_Gtf-like"/>
    <property type="match status" value="1"/>
</dbReference>
<dbReference type="FunFam" id="3.40.50.2000:FF:000050">
    <property type="entry name" value="UDP-glucuronosyltransferase"/>
    <property type="match status" value="1"/>
</dbReference>
<organism evidence="6 7">
    <name type="scientific">Psylliodes chrysocephalus</name>
    <dbReference type="NCBI Taxonomy" id="3402493"/>
    <lineage>
        <taxon>Eukaryota</taxon>
        <taxon>Metazoa</taxon>
        <taxon>Ecdysozoa</taxon>
        <taxon>Arthropoda</taxon>
        <taxon>Hexapoda</taxon>
        <taxon>Insecta</taxon>
        <taxon>Pterygota</taxon>
        <taxon>Neoptera</taxon>
        <taxon>Endopterygota</taxon>
        <taxon>Coleoptera</taxon>
        <taxon>Polyphaga</taxon>
        <taxon>Cucujiformia</taxon>
        <taxon>Chrysomeloidea</taxon>
        <taxon>Chrysomelidae</taxon>
        <taxon>Galerucinae</taxon>
        <taxon>Alticini</taxon>
        <taxon>Psylliodes</taxon>
    </lineage>
</organism>
<keyword evidence="5" id="KW-1133">Transmembrane helix</keyword>
<protein>
    <recommendedName>
        <fullName evidence="5">UDP-glucuronosyltransferase</fullName>
        <ecNumber evidence="5">2.4.1.17</ecNumber>
    </recommendedName>
</protein>
<evidence type="ECO:0000256" key="4">
    <source>
        <dbReference type="RuleBase" id="RU003718"/>
    </source>
</evidence>
<comment type="catalytic activity">
    <reaction evidence="5">
        <text>glucuronate acceptor + UDP-alpha-D-glucuronate = acceptor beta-D-glucuronoside + UDP + H(+)</text>
        <dbReference type="Rhea" id="RHEA:21032"/>
        <dbReference type="ChEBI" id="CHEBI:15378"/>
        <dbReference type="ChEBI" id="CHEBI:58052"/>
        <dbReference type="ChEBI" id="CHEBI:58223"/>
        <dbReference type="ChEBI" id="CHEBI:132367"/>
        <dbReference type="ChEBI" id="CHEBI:132368"/>
        <dbReference type="EC" id="2.4.1.17"/>
    </reaction>
</comment>
<keyword evidence="2 4" id="KW-0328">Glycosyltransferase</keyword>
<dbReference type="GO" id="GO:0015020">
    <property type="term" value="F:glucuronosyltransferase activity"/>
    <property type="evidence" value="ECO:0007669"/>
    <property type="project" value="UniProtKB-EC"/>
</dbReference>
<evidence type="ECO:0000256" key="1">
    <source>
        <dbReference type="ARBA" id="ARBA00009995"/>
    </source>
</evidence>
<proteinExistence type="inferred from homology"/>
<feature type="transmembrane region" description="Helical" evidence="5">
    <location>
        <begin position="470"/>
        <end position="498"/>
    </location>
</feature>
<keyword evidence="5" id="KW-0812">Transmembrane</keyword>
<dbReference type="AlphaFoldDB" id="A0A9P0CLK2"/>
<reference evidence="6" key="1">
    <citation type="submission" date="2022-01" db="EMBL/GenBank/DDBJ databases">
        <authorList>
            <person name="King R."/>
        </authorList>
    </citation>
    <scope>NUCLEOTIDE SEQUENCE</scope>
</reference>
<dbReference type="InterPro" id="IPR035595">
    <property type="entry name" value="UDP_glycos_trans_CS"/>
</dbReference>
<dbReference type="EMBL" id="OV651814">
    <property type="protein sequence ID" value="CAH1105627.1"/>
    <property type="molecule type" value="Genomic_DNA"/>
</dbReference>
<dbReference type="PROSITE" id="PS00375">
    <property type="entry name" value="UDPGT"/>
    <property type="match status" value="1"/>
</dbReference>
<gene>
    <name evidence="6" type="ORF">PSYICH_LOCUS6565</name>
</gene>
<dbReference type="SUPFAM" id="SSF53756">
    <property type="entry name" value="UDP-Glycosyltransferase/glycogen phosphorylase"/>
    <property type="match status" value="1"/>
</dbReference>
<evidence type="ECO:0000256" key="5">
    <source>
        <dbReference type="RuleBase" id="RU362059"/>
    </source>
</evidence>
<dbReference type="InterPro" id="IPR002213">
    <property type="entry name" value="UDP_glucos_trans"/>
</dbReference>